<dbReference type="GO" id="GO:0004672">
    <property type="term" value="F:protein kinase activity"/>
    <property type="evidence" value="ECO:0007669"/>
    <property type="project" value="InterPro"/>
</dbReference>
<name>Q23ZE2_TETTS</name>
<dbReference type="SUPFAM" id="SSF56112">
    <property type="entry name" value="Protein kinase-like (PK-like)"/>
    <property type="match status" value="1"/>
</dbReference>
<proteinExistence type="predicted"/>
<dbReference type="Pfam" id="PF00069">
    <property type="entry name" value="Pkinase"/>
    <property type="match status" value="1"/>
</dbReference>
<evidence type="ECO:0000259" key="1">
    <source>
        <dbReference type="Pfam" id="PF00069"/>
    </source>
</evidence>
<evidence type="ECO:0000313" key="2">
    <source>
        <dbReference type="EMBL" id="EAS01915.2"/>
    </source>
</evidence>
<dbReference type="GeneID" id="7831205"/>
<dbReference type="KEGG" id="tet:TTHERM_00787210"/>
<dbReference type="InParanoid" id="Q23ZE2"/>
<dbReference type="GO" id="GO:0005524">
    <property type="term" value="F:ATP binding"/>
    <property type="evidence" value="ECO:0007669"/>
    <property type="project" value="InterPro"/>
</dbReference>
<feature type="domain" description="Protein kinase" evidence="1">
    <location>
        <begin position="32"/>
        <end position="232"/>
    </location>
</feature>
<sequence>MSQLYQQKIENWLQEILEKLDQRGISLKIVKLKGQGSFKKVYECVNEKTKKNLILKISHGEGNIDLKNEYRNSQKINFSPLRLVKIDQLISLQINEEEFCVGISEKVAEKNLLMTIESRERPNIENSLKMLIDILFAASECDISNFQHLDVKLENIVIKNGDFYLIDFSSSPEDQFATITQSYSPLDYITKKTIKRYDIHCVGLSCMLKILCQTFKIDFTEYQNHLIQQIDESRFNQMQRAYAYITLHLMQNDKLNYKQPKYLLNADRILQEENQIQSYYSLFTTLEIAEFYFEQNNYELCDKYLKKLEYLQNDENDKELKLLYLRIDYYKLLFKLNQNQNYQTDLHLQYLNKAIQLTCNLEKKHPLRLFLLKIKDECYKQILMRDDNTQCFQEYEALNDSAIDNEYPAPTDYNYQDLLKYKVAKCQKNEDFFSAERYLEDILKINQNLYGKASLNAAQVLEKLFQNQRNIYKTIQEDRYERNQPKKEIVESKSIENFKNVLDLECCDLEKLTEQIQYCEKVIERAEIFLLYKIPASQLYQKE</sequence>
<dbReference type="Gene3D" id="3.30.200.20">
    <property type="entry name" value="Phosphorylase Kinase, domain 1"/>
    <property type="match status" value="1"/>
</dbReference>
<keyword evidence="3" id="KW-1185">Reference proteome</keyword>
<protein>
    <submittedName>
        <fullName evidence="2">Kinase domain protein</fullName>
    </submittedName>
</protein>
<reference evidence="3" key="1">
    <citation type="journal article" date="2006" name="PLoS Biol.">
        <title>Macronuclear genome sequence of the ciliate Tetrahymena thermophila, a model eukaryote.</title>
        <authorList>
            <person name="Eisen J.A."/>
            <person name="Coyne R.S."/>
            <person name="Wu M."/>
            <person name="Wu D."/>
            <person name="Thiagarajan M."/>
            <person name="Wortman J.R."/>
            <person name="Badger J.H."/>
            <person name="Ren Q."/>
            <person name="Amedeo P."/>
            <person name="Jones K.M."/>
            <person name="Tallon L.J."/>
            <person name="Delcher A.L."/>
            <person name="Salzberg S.L."/>
            <person name="Silva J.C."/>
            <person name="Haas B.J."/>
            <person name="Majoros W.H."/>
            <person name="Farzad M."/>
            <person name="Carlton J.M."/>
            <person name="Smith R.K. Jr."/>
            <person name="Garg J."/>
            <person name="Pearlman R.E."/>
            <person name="Karrer K.M."/>
            <person name="Sun L."/>
            <person name="Manning G."/>
            <person name="Elde N.C."/>
            <person name="Turkewitz A.P."/>
            <person name="Asai D.J."/>
            <person name="Wilkes D.E."/>
            <person name="Wang Y."/>
            <person name="Cai H."/>
            <person name="Collins K."/>
            <person name="Stewart B.A."/>
            <person name="Lee S.R."/>
            <person name="Wilamowska K."/>
            <person name="Weinberg Z."/>
            <person name="Ruzzo W.L."/>
            <person name="Wloga D."/>
            <person name="Gaertig J."/>
            <person name="Frankel J."/>
            <person name="Tsao C.-C."/>
            <person name="Gorovsky M.A."/>
            <person name="Keeling P.J."/>
            <person name="Waller R.F."/>
            <person name="Patron N.J."/>
            <person name="Cherry J.M."/>
            <person name="Stover N.A."/>
            <person name="Krieger C.J."/>
            <person name="del Toro C."/>
            <person name="Ryder H.F."/>
            <person name="Williamson S.C."/>
            <person name="Barbeau R.A."/>
            <person name="Hamilton E.P."/>
            <person name="Orias E."/>
        </authorList>
    </citation>
    <scope>NUCLEOTIDE SEQUENCE [LARGE SCALE GENOMIC DNA]</scope>
    <source>
        <strain evidence="3">SB210</strain>
    </source>
</reference>
<dbReference type="EMBL" id="GG662552">
    <property type="protein sequence ID" value="EAS01915.2"/>
    <property type="molecule type" value="Genomic_DNA"/>
</dbReference>
<gene>
    <name evidence="2" type="ORF">TTHERM_00787210</name>
</gene>
<accession>Q23ZE2</accession>
<dbReference type="Proteomes" id="UP000009168">
    <property type="component" value="Unassembled WGS sequence"/>
</dbReference>
<dbReference type="InterPro" id="IPR000719">
    <property type="entry name" value="Prot_kinase_dom"/>
</dbReference>
<evidence type="ECO:0000313" key="3">
    <source>
        <dbReference type="Proteomes" id="UP000009168"/>
    </source>
</evidence>
<dbReference type="RefSeq" id="XP_001022160.2">
    <property type="nucleotide sequence ID" value="XM_001022160.2"/>
</dbReference>
<keyword evidence="2" id="KW-0418">Kinase</keyword>
<dbReference type="Gene3D" id="1.10.510.10">
    <property type="entry name" value="Transferase(Phosphotransferase) domain 1"/>
    <property type="match status" value="1"/>
</dbReference>
<dbReference type="eggNOG" id="ENOG502S8VK">
    <property type="taxonomic scope" value="Eukaryota"/>
</dbReference>
<dbReference type="PROSITE" id="PS00108">
    <property type="entry name" value="PROTEIN_KINASE_ST"/>
    <property type="match status" value="1"/>
</dbReference>
<dbReference type="InterPro" id="IPR008271">
    <property type="entry name" value="Ser/Thr_kinase_AS"/>
</dbReference>
<organism evidence="2 3">
    <name type="scientific">Tetrahymena thermophila (strain SB210)</name>
    <dbReference type="NCBI Taxonomy" id="312017"/>
    <lineage>
        <taxon>Eukaryota</taxon>
        <taxon>Sar</taxon>
        <taxon>Alveolata</taxon>
        <taxon>Ciliophora</taxon>
        <taxon>Intramacronucleata</taxon>
        <taxon>Oligohymenophorea</taxon>
        <taxon>Hymenostomatida</taxon>
        <taxon>Tetrahymenina</taxon>
        <taxon>Tetrahymenidae</taxon>
        <taxon>Tetrahymena</taxon>
    </lineage>
</organism>
<dbReference type="InterPro" id="IPR011009">
    <property type="entry name" value="Kinase-like_dom_sf"/>
</dbReference>
<dbReference type="AlphaFoldDB" id="Q23ZE2"/>
<dbReference type="HOGENOM" id="CLU_282220_0_0_1"/>
<keyword evidence="2" id="KW-0808">Transferase</keyword>